<evidence type="ECO:0000256" key="1">
    <source>
        <dbReference type="SAM" id="Phobius"/>
    </source>
</evidence>
<dbReference type="Proteomes" id="UP000673821">
    <property type="component" value="Unassembled WGS sequence"/>
</dbReference>
<dbReference type="EMBL" id="CAJNBH010000002">
    <property type="protein sequence ID" value="CAE6702662.1"/>
    <property type="molecule type" value="Genomic_DNA"/>
</dbReference>
<feature type="transmembrane region" description="Helical" evidence="1">
    <location>
        <begin position="330"/>
        <end position="346"/>
    </location>
</feature>
<feature type="transmembrane region" description="Helical" evidence="1">
    <location>
        <begin position="208"/>
        <end position="226"/>
    </location>
</feature>
<feature type="transmembrane region" description="Helical" evidence="1">
    <location>
        <begin position="262"/>
        <end position="283"/>
    </location>
</feature>
<reference evidence="2 3" key="1">
    <citation type="submission" date="2021-02" db="EMBL/GenBank/DDBJ databases">
        <authorList>
            <person name="Vanwijnsberghe S."/>
        </authorList>
    </citation>
    <scope>NUCLEOTIDE SEQUENCE [LARGE SCALE GENOMIC DNA]</scope>
    <source>
        <strain evidence="2 3">R-69776</strain>
    </source>
</reference>
<keyword evidence="1" id="KW-0812">Transmembrane</keyword>
<keyword evidence="1" id="KW-1133">Transmembrane helix</keyword>
<feature type="transmembrane region" description="Helical" evidence="1">
    <location>
        <begin position="115"/>
        <end position="133"/>
    </location>
</feature>
<evidence type="ECO:0000313" key="3">
    <source>
        <dbReference type="Proteomes" id="UP000673821"/>
    </source>
</evidence>
<gene>
    <name evidence="2" type="ORF">R69776_00709</name>
</gene>
<name>A0ABN7KNC3_9BURK</name>
<feature type="transmembrane region" description="Helical" evidence="1">
    <location>
        <begin position="139"/>
        <end position="159"/>
    </location>
</feature>
<comment type="caution">
    <text evidence="2">The sequence shown here is derived from an EMBL/GenBank/DDBJ whole genome shotgun (WGS) entry which is preliminary data.</text>
</comment>
<accession>A0ABN7KNC3</accession>
<feature type="transmembrane region" description="Helical" evidence="1">
    <location>
        <begin position="171"/>
        <end position="202"/>
    </location>
</feature>
<evidence type="ECO:0000313" key="2">
    <source>
        <dbReference type="EMBL" id="CAE6702662.1"/>
    </source>
</evidence>
<proteinExistence type="predicted"/>
<dbReference type="RefSeq" id="WP_211634894.1">
    <property type="nucleotide sequence ID" value="NZ_CAJNBH010000002.1"/>
</dbReference>
<keyword evidence="1" id="KW-0472">Membrane</keyword>
<feature type="transmembrane region" description="Helical" evidence="1">
    <location>
        <begin position="88"/>
        <end position="108"/>
    </location>
</feature>
<evidence type="ECO:0008006" key="4">
    <source>
        <dbReference type="Google" id="ProtNLM"/>
    </source>
</evidence>
<feature type="transmembrane region" description="Helical" evidence="1">
    <location>
        <begin position="290"/>
        <end position="310"/>
    </location>
</feature>
<feature type="transmembrane region" description="Helical" evidence="1">
    <location>
        <begin position="353"/>
        <end position="370"/>
    </location>
</feature>
<keyword evidence="3" id="KW-1185">Reference proteome</keyword>
<feature type="transmembrane region" description="Helical" evidence="1">
    <location>
        <begin position="238"/>
        <end position="256"/>
    </location>
</feature>
<sequence length="464" mass="50920">MRVPAKYSSTALPILAALFFAGSTIAGAVRWFSPVPYWDMWDGYVAFFLDVSKGDWSQFFAQANEHRIVFSKILFWLDMRYFAGQSRLLIASNVALLIALWTTFAYIARRLIGGLPSLMTAALVAIPCFSWMQAENITWGYQSQFFVAYLFPLAALVSLARSLDDPKKLRWFLIALVLGIASYGSMGNGILGMPALIAAAILSGRATRSRILVLLGTTIICTFLWFHGYESPGRDSASLGAMIVFTLAFLGSPFGVVAKNNLVAVAAGTFFVSASILLFVRWWRAGERDPLMLTTLTFLAYVGATAAGAAHGRASMGVEIGDFSSRYTTPALMGWATLLIVIVAAYRDRSHRALVALSILLPIMFLWSQLPAFDAYPQELHKKQWLAALALDLGVMDNNTTMALYPTDTPHNVKRLRNISDQARNEDLSVFSNVDMRKAREFIGKSVLTLGLGVASAVLTKASQ</sequence>
<organism evidence="2 3">
    <name type="scientific">Paraburkholderia nemoris</name>
    <dbReference type="NCBI Taxonomy" id="2793076"/>
    <lineage>
        <taxon>Bacteria</taxon>
        <taxon>Pseudomonadati</taxon>
        <taxon>Pseudomonadota</taxon>
        <taxon>Betaproteobacteria</taxon>
        <taxon>Burkholderiales</taxon>
        <taxon>Burkholderiaceae</taxon>
        <taxon>Paraburkholderia</taxon>
    </lineage>
</organism>
<protein>
    <recommendedName>
        <fullName evidence="4">Glycosyltransferase RgtA/B/C/D-like domain-containing protein</fullName>
    </recommendedName>
</protein>